<organism evidence="6 7">
    <name type="scientific">Schaalia hyovaginalis</name>
    <dbReference type="NCBI Taxonomy" id="29316"/>
    <lineage>
        <taxon>Bacteria</taxon>
        <taxon>Bacillati</taxon>
        <taxon>Actinomycetota</taxon>
        <taxon>Actinomycetes</taxon>
        <taxon>Actinomycetales</taxon>
        <taxon>Actinomycetaceae</taxon>
        <taxon>Schaalia</taxon>
    </lineage>
</organism>
<dbReference type="RefSeq" id="WP_184452092.1">
    <property type="nucleotide sequence ID" value="NZ_JACHMK010000001.1"/>
</dbReference>
<feature type="chain" id="PRO_5039190995" evidence="4">
    <location>
        <begin position="24"/>
        <end position="793"/>
    </location>
</feature>
<dbReference type="SMART" id="SM00701">
    <property type="entry name" value="PGRP"/>
    <property type="match status" value="1"/>
</dbReference>
<evidence type="ECO:0000256" key="1">
    <source>
        <dbReference type="ARBA" id="ARBA00007553"/>
    </source>
</evidence>
<dbReference type="Pfam" id="PF01473">
    <property type="entry name" value="Choline_bind_1"/>
    <property type="match status" value="1"/>
</dbReference>
<dbReference type="Pfam" id="PF19127">
    <property type="entry name" value="Choline_bind_3"/>
    <property type="match status" value="4"/>
</dbReference>
<dbReference type="Gene3D" id="2.10.270.10">
    <property type="entry name" value="Cholin Binding"/>
    <property type="match status" value="4"/>
</dbReference>
<dbReference type="AlphaFoldDB" id="A0A923IZ22"/>
<keyword evidence="7" id="KW-1185">Reference proteome</keyword>
<accession>A0A923IZ22</accession>
<evidence type="ECO:0000256" key="2">
    <source>
        <dbReference type="ARBA" id="ARBA00022737"/>
    </source>
</evidence>
<dbReference type="GO" id="GO:0008270">
    <property type="term" value="F:zinc ion binding"/>
    <property type="evidence" value="ECO:0007669"/>
    <property type="project" value="InterPro"/>
</dbReference>
<dbReference type="InterPro" id="IPR006619">
    <property type="entry name" value="PGRP_domain_met/bac"/>
</dbReference>
<dbReference type="EMBL" id="JACHMK010000001">
    <property type="protein sequence ID" value="MBB6334249.1"/>
    <property type="molecule type" value="Genomic_DNA"/>
</dbReference>
<dbReference type="SUPFAM" id="SSF55846">
    <property type="entry name" value="N-acetylmuramoyl-L-alanine amidase-like"/>
    <property type="match status" value="1"/>
</dbReference>
<evidence type="ECO:0000256" key="3">
    <source>
        <dbReference type="SAM" id="MobiDB-lite"/>
    </source>
</evidence>
<dbReference type="InterPro" id="IPR015510">
    <property type="entry name" value="PGRP"/>
</dbReference>
<dbReference type="SUPFAM" id="SSF69360">
    <property type="entry name" value="Cell wall binding repeat"/>
    <property type="match status" value="2"/>
</dbReference>
<dbReference type="Gene3D" id="3.40.80.10">
    <property type="entry name" value="Peptidoglycan recognition protein-like"/>
    <property type="match status" value="1"/>
</dbReference>
<proteinExistence type="inferred from homology"/>
<gene>
    <name evidence="6" type="ORF">HD592_000814</name>
</gene>
<dbReference type="GO" id="GO:0008745">
    <property type="term" value="F:N-acetylmuramoyl-L-alanine amidase activity"/>
    <property type="evidence" value="ECO:0007669"/>
    <property type="project" value="InterPro"/>
</dbReference>
<comment type="caution">
    <text evidence="6">The sequence shown here is derived from an EMBL/GenBank/DDBJ whole genome shotgun (WGS) entry which is preliminary data.</text>
</comment>
<evidence type="ECO:0000313" key="6">
    <source>
        <dbReference type="EMBL" id="MBB6334249.1"/>
    </source>
</evidence>
<protein>
    <submittedName>
        <fullName evidence="6">Glucan-binding YG repeat protein</fullName>
    </submittedName>
</protein>
<dbReference type="InterPro" id="IPR036505">
    <property type="entry name" value="Amidase/PGRP_sf"/>
</dbReference>
<dbReference type="Proteomes" id="UP000617426">
    <property type="component" value="Unassembled WGS sequence"/>
</dbReference>
<evidence type="ECO:0000256" key="4">
    <source>
        <dbReference type="SAM" id="SignalP"/>
    </source>
</evidence>
<feature type="region of interest" description="Disordered" evidence="3">
    <location>
        <begin position="224"/>
        <end position="264"/>
    </location>
</feature>
<comment type="similarity">
    <text evidence="1">Belongs to the N-acetylmuramoyl-L-alanine amidase 2 family.</text>
</comment>
<evidence type="ECO:0000259" key="5">
    <source>
        <dbReference type="SMART" id="SM00701"/>
    </source>
</evidence>
<reference evidence="6" key="1">
    <citation type="submission" date="2020-08" db="EMBL/GenBank/DDBJ databases">
        <title>Sequencing the genomes of 1000 actinobacteria strains.</title>
        <authorList>
            <person name="Klenk H.-P."/>
        </authorList>
    </citation>
    <scope>NUCLEOTIDE SEQUENCE</scope>
    <source>
        <strain evidence="6">DSM 10695</strain>
    </source>
</reference>
<sequence length="793" mass="84058">MASSIGSILIASLAFGASAPARSAQPSDPQSPQPIQAIRLTDAQGEPTEVGESALVPVEVGVGKGAKPLTRSGLWKTKDGFDPGQGARLLTEPLAVDSYMVTGLTWRGGMDEASTASVLIRVRENSVWSDWYLLEADESGGRDGERPTFGTDPFVTAGADGIQVLMSGSGELPADLSIELVPSNPEGREVLAPDEVETTTANATGLDQASIAAGEDQELKEVLAEANQSAPANALPPSGSGAEPDDRSDPASPRTTTSGAIAGGMSVNAPLKKILPAATTANGLPVPVVTRSEWGAGASSGGWTPEYVHAPFVVVHHTAGTNNYTCAQSADIVRGIYSYHANSLRWGDIGYNILVDKCGTAFEGRYGTLASPKGSMVVAGHSYGFNSGTMGISLLGEYTSTVPSAASLSTVGKLAGWQLKRAGVSPTSTGTFISQGNSKYPQGTRVNLPRISGHRDNGYTACPGDAVYSRMGTIRSIAEGGASTGADPGVSSPESPAQLTGKGTWILDSNHWRWLNSDGSYAADTWASINGSTYYFGVDSIMHEGWLALGSQWYYLTPSSGALARGLLSLADGVYDLGSSGAMRTGWVRYSNGWRYYDDSGRQVTGWRIVSAFWYYLEPSTGIMKTGWFTSRGSTYYLDPATGAMAASWTTINGQRYYFDPTSGALLKGGFATISGGRYYLDPASGAARSGWTRIGTTWYYFEPSTGAMRTGWLLDRNTWYYLTPSTGAMHTGWLLDRNTWYYLTPSTGAMHTGWLLDRNTWYYLTPGTGAMVTGAQNVNGTRYVFNSSGALR</sequence>
<dbReference type="PANTHER" id="PTHR11022:SF41">
    <property type="entry name" value="PEPTIDOGLYCAN-RECOGNITION PROTEIN LC-RELATED"/>
    <property type="match status" value="1"/>
</dbReference>
<feature type="domain" description="Peptidoglycan recognition protein family" evidence="5">
    <location>
        <begin position="286"/>
        <end position="437"/>
    </location>
</feature>
<dbReference type="PANTHER" id="PTHR11022">
    <property type="entry name" value="PEPTIDOGLYCAN RECOGNITION PROTEIN"/>
    <property type="match status" value="1"/>
</dbReference>
<dbReference type="InterPro" id="IPR018337">
    <property type="entry name" value="Cell_wall/Cho-bd_repeat"/>
</dbReference>
<name>A0A923IZ22_9ACTO</name>
<dbReference type="CDD" id="cd06583">
    <property type="entry name" value="PGRP"/>
    <property type="match status" value="1"/>
</dbReference>
<dbReference type="GO" id="GO:0009253">
    <property type="term" value="P:peptidoglycan catabolic process"/>
    <property type="evidence" value="ECO:0007669"/>
    <property type="project" value="InterPro"/>
</dbReference>
<dbReference type="InterPro" id="IPR002502">
    <property type="entry name" value="Amidase_domain"/>
</dbReference>
<keyword evidence="2" id="KW-0677">Repeat</keyword>
<dbReference type="Pfam" id="PF01510">
    <property type="entry name" value="Amidase_2"/>
    <property type="match status" value="1"/>
</dbReference>
<keyword evidence="4" id="KW-0732">Signal</keyword>
<evidence type="ECO:0000313" key="7">
    <source>
        <dbReference type="Proteomes" id="UP000617426"/>
    </source>
</evidence>
<feature type="signal peptide" evidence="4">
    <location>
        <begin position="1"/>
        <end position="23"/>
    </location>
</feature>